<dbReference type="GO" id="GO:0071555">
    <property type="term" value="P:cell wall organization"/>
    <property type="evidence" value="ECO:0007669"/>
    <property type="project" value="UniProtKB-KW"/>
</dbReference>
<keyword evidence="8" id="KW-1185">Reference proteome</keyword>
<dbReference type="RefSeq" id="WP_021584501.1">
    <property type="nucleotide sequence ID" value="NZ_AWET01000044.1"/>
</dbReference>
<reference evidence="7 8" key="1">
    <citation type="submission" date="2013-08" db="EMBL/GenBank/DDBJ databases">
        <authorList>
            <person name="Durkin A.S."/>
            <person name="Haft D.R."/>
            <person name="McCorrison J."/>
            <person name="Torralba M."/>
            <person name="Gillis M."/>
            <person name="Haft D.H."/>
            <person name="Methe B."/>
            <person name="Sutton G."/>
            <person name="Nelson K.E."/>
        </authorList>
    </citation>
    <scope>NUCLEOTIDE SEQUENCE [LARGE SCALE GENOMIC DNA]</scope>
    <source>
        <strain evidence="7 8">F0068</strain>
    </source>
</reference>
<dbReference type="InterPro" id="IPR034718">
    <property type="entry name" value="RlpA"/>
</dbReference>
<comment type="similarity">
    <text evidence="3 4">Belongs to the RlpA family.</text>
</comment>
<evidence type="ECO:0000256" key="4">
    <source>
        <dbReference type="RuleBase" id="RU003495"/>
    </source>
</evidence>
<comment type="caution">
    <text evidence="7">The sequence shown here is derived from an EMBL/GenBank/DDBJ whole genome shotgun (WGS) entry which is preliminary data.</text>
</comment>
<dbReference type="CDD" id="cd22268">
    <property type="entry name" value="DPBB_RlpA-like"/>
    <property type="match status" value="1"/>
</dbReference>
<accession>U2L3Z7</accession>
<evidence type="ECO:0000259" key="6">
    <source>
        <dbReference type="Pfam" id="PF03330"/>
    </source>
</evidence>
<feature type="domain" description="RlpA-like protein double-psi beta-barrel" evidence="6">
    <location>
        <begin position="43"/>
        <end position="131"/>
    </location>
</feature>
<dbReference type="PANTHER" id="PTHR34183">
    <property type="entry name" value="ENDOLYTIC PEPTIDOGLYCAN TRANSGLYCOSYLASE RLPA"/>
    <property type="match status" value="1"/>
</dbReference>
<evidence type="ECO:0000256" key="1">
    <source>
        <dbReference type="ARBA" id="ARBA00023239"/>
    </source>
</evidence>
<evidence type="ECO:0000313" key="7">
    <source>
        <dbReference type="EMBL" id="ERJ99045.1"/>
    </source>
</evidence>
<gene>
    <name evidence="3" type="primary">rlpA</name>
    <name evidence="7" type="ORF">HMPREF1218_1206</name>
</gene>
<feature type="region of interest" description="Disordered" evidence="5">
    <location>
        <begin position="175"/>
        <end position="216"/>
    </location>
</feature>
<comment type="function">
    <text evidence="3">Lytic transglycosylase with a strong preference for naked glycan strands that lack stem peptides.</text>
</comment>
<dbReference type="Proteomes" id="UP000016600">
    <property type="component" value="Unassembled WGS sequence"/>
</dbReference>
<dbReference type="HAMAP" id="MF_02071">
    <property type="entry name" value="RlpA"/>
    <property type="match status" value="1"/>
</dbReference>
<evidence type="ECO:0000256" key="5">
    <source>
        <dbReference type="SAM" id="MobiDB-lite"/>
    </source>
</evidence>
<dbReference type="Gene3D" id="2.40.40.10">
    <property type="entry name" value="RlpA-like domain"/>
    <property type="match status" value="1"/>
</dbReference>
<proteinExistence type="inferred from homology"/>
<dbReference type="Pfam" id="PF03330">
    <property type="entry name" value="DPBB_1"/>
    <property type="match status" value="1"/>
</dbReference>
<keyword evidence="2 3" id="KW-0961">Cell wall biogenesis/degradation</keyword>
<name>U2L3Z7_9BACT</name>
<evidence type="ECO:0000313" key="8">
    <source>
        <dbReference type="Proteomes" id="UP000016600"/>
    </source>
</evidence>
<feature type="compositionally biased region" description="Polar residues" evidence="5">
    <location>
        <begin position="200"/>
        <end position="210"/>
    </location>
</feature>
<keyword evidence="7" id="KW-0449">Lipoprotein</keyword>
<dbReference type="NCBIfam" id="TIGR00413">
    <property type="entry name" value="rlpA"/>
    <property type="match status" value="1"/>
</dbReference>
<dbReference type="AlphaFoldDB" id="U2L3Z7"/>
<dbReference type="InterPro" id="IPR036908">
    <property type="entry name" value="RlpA-like_sf"/>
</dbReference>
<dbReference type="InterPro" id="IPR009009">
    <property type="entry name" value="RlpA-like_DPBB"/>
</dbReference>
<dbReference type="EMBL" id="AWET01000044">
    <property type="protein sequence ID" value="ERJ99045.1"/>
    <property type="molecule type" value="Genomic_DNA"/>
</dbReference>
<organism evidence="7 8">
    <name type="scientific">Hoylesella pleuritidis F0068</name>
    <dbReference type="NCBI Taxonomy" id="1081904"/>
    <lineage>
        <taxon>Bacteria</taxon>
        <taxon>Pseudomonadati</taxon>
        <taxon>Bacteroidota</taxon>
        <taxon>Bacteroidia</taxon>
        <taxon>Bacteroidales</taxon>
        <taxon>Prevotellaceae</taxon>
        <taxon>Hoylesella</taxon>
    </lineage>
</organism>
<dbReference type="PATRIC" id="fig|1081904.3.peg.1983"/>
<dbReference type="GO" id="GO:0008932">
    <property type="term" value="F:lytic endotransglycosylase activity"/>
    <property type="evidence" value="ECO:0007669"/>
    <property type="project" value="UniProtKB-UniRule"/>
</dbReference>
<dbReference type="InterPro" id="IPR012997">
    <property type="entry name" value="RplA"/>
</dbReference>
<evidence type="ECO:0000256" key="3">
    <source>
        <dbReference type="HAMAP-Rule" id="MF_02071"/>
    </source>
</evidence>
<dbReference type="GO" id="GO:0000270">
    <property type="term" value="P:peptidoglycan metabolic process"/>
    <property type="evidence" value="ECO:0007669"/>
    <property type="project" value="UniProtKB-UniRule"/>
</dbReference>
<sequence>MSGQGGICSRVNLFTRQFVNTFTKKTILVVTILLGFTPMLAQQRGKASFYSKRATGARTSSGERVHHDSLTCAHRTYPFGTLLRVRNLSNGKEVVVKVIDRGPFGRGRIIDLSWGAAQQLGMLAQGVTTVEISPVTSVSIPYRNDSPIKLPEIDFEVSTAGYSFIDAWRQKSQEKKEPADRLSKKLPKSYSEKHIKSVLTPESDSKQQAKQVPLKKDETNKWLKIFEKSKH</sequence>
<dbReference type="PANTHER" id="PTHR34183:SF1">
    <property type="entry name" value="ENDOLYTIC PEPTIDOGLYCAN TRANSGLYCOSYLASE RLPA"/>
    <property type="match status" value="1"/>
</dbReference>
<keyword evidence="1 3" id="KW-0456">Lyase</keyword>
<dbReference type="SUPFAM" id="SSF50685">
    <property type="entry name" value="Barwin-like endoglucanases"/>
    <property type="match status" value="1"/>
</dbReference>
<evidence type="ECO:0000256" key="2">
    <source>
        <dbReference type="ARBA" id="ARBA00023316"/>
    </source>
</evidence>
<dbReference type="EC" id="4.2.2.-" evidence="3"/>
<protein>
    <recommendedName>
        <fullName evidence="3">Probable endolytic peptidoglycan transglycosylase RlpA</fullName>
        <ecNumber evidence="3">4.2.2.-</ecNumber>
    </recommendedName>
</protein>